<dbReference type="RefSeq" id="WP_221195765.1">
    <property type="nucleotide sequence ID" value="NZ_JACHXM010000007.1"/>
</dbReference>
<dbReference type="SUPFAM" id="SSF46785">
    <property type="entry name" value="Winged helix' DNA-binding domain"/>
    <property type="match status" value="1"/>
</dbReference>
<comment type="caution">
    <text evidence="6">The sequence shown here is derived from an EMBL/GenBank/DDBJ whole genome shotgun (WGS) entry which is preliminary data.</text>
</comment>
<evidence type="ECO:0000313" key="6">
    <source>
        <dbReference type="EMBL" id="MBB3141099.1"/>
    </source>
</evidence>
<dbReference type="EMBL" id="JACHXM010000007">
    <property type="protein sequence ID" value="MBB3141099.1"/>
    <property type="molecule type" value="Genomic_DNA"/>
</dbReference>
<keyword evidence="7" id="KW-1185">Reference proteome</keyword>
<dbReference type="SUPFAM" id="SSF53850">
    <property type="entry name" value="Periplasmic binding protein-like II"/>
    <property type="match status" value="1"/>
</dbReference>
<comment type="similarity">
    <text evidence="1">Belongs to the LysR transcriptional regulatory family.</text>
</comment>
<evidence type="ECO:0000259" key="5">
    <source>
        <dbReference type="PROSITE" id="PS50931"/>
    </source>
</evidence>
<dbReference type="Proteomes" id="UP000525987">
    <property type="component" value="Unassembled WGS sequence"/>
</dbReference>
<keyword evidence="4" id="KW-0804">Transcription</keyword>
<dbReference type="Gene3D" id="1.10.10.10">
    <property type="entry name" value="Winged helix-like DNA-binding domain superfamily/Winged helix DNA-binding domain"/>
    <property type="match status" value="1"/>
</dbReference>
<proteinExistence type="inferred from homology"/>
<dbReference type="Pfam" id="PF03466">
    <property type="entry name" value="LysR_substrate"/>
    <property type="match status" value="1"/>
</dbReference>
<dbReference type="PANTHER" id="PTHR30537:SF72">
    <property type="entry name" value="LYSR FAMILY TRANSCRIPTIONAL REGULATOR"/>
    <property type="match status" value="1"/>
</dbReference>
<dbReference type="InterPro" id="IPR000847">
    <property type="entry name" value="LysR_HTH_N"/>
</dbReference>
<protein>
    <submittedName>
        <fullName evidence="6">DNA-binding transcriptional LysR family regulator</fullName>
    </submittedName>
</protein>
<name>A0A7W5BYF8_9GAMM</name>
<evidence type="ECO:0000256" key="2">
    <source>
        <dbReference type="ARBA" id="ARBA00023015"/>
    </source>
</evidence>
<dbReference type="PROSITE" id="PS50931">
    <property type="entry name" value="HTH_LYSR"/>
    <property type="match status" value="1"/>
</dbReference>
<sequence>MNQLLAMRAFVRVVETGSFSQAANHLALPRSTASKLVSDLERHLGLKLLNRTTRAVAATADGLAYYPRAAKLIRELDALDGDMRGSQGKPSGHLRIDAPSTFATSLLIPALPAFQREYPDISVALGISDRAVNIVGEGVDCVIRAGRLDEMSMVGRHLLELEYVTCAAPGYLEQRGTPTHPSALATDHTRLGYFIAATGRPIPLEFARGDERFTMSESDYAANDGNGLMAMLLAGLGVGQHFRRCVQPHLDAGELVPVLAEWQRSRMPFHLLYPPNRHQTARLRVFIEWLLATFGEAPPAR</sequence>
<dbReference type="CDD" id="cd08472">
    <property type="entry name" value="PBP2_CrgA_like_3"/>
    <property type="match status" value="1"/>
</dbReference>
<evidence type="ECO:0000256" key="3">
    <source>
        <dbReference type="ARBA" id="ARBA00023125"/>
    </source>
</evidence>
<feature type="domain" description="HTH lysR-type" evidence="5">
    <location>
        <begin position="1"/>
        <end position="59"/>
    </location>
</feature>
<dbReference type="Pfam" id="PF00126">
    <property type="entry name" value="HTH_1"/>
    <property type="match status" value="1"/>
</dbReference>
<dbReference type="InterPro" id="IPR036388">
    <property type="entry name" value="WH-like_DNA-bd_sf"/>
</dbReference>
<dbReference type="GO" id="GO:0043565">
    <property type="term" value="F:sequence-specific DNA binding"/>
    <property type="evidence" value="ECO:0007669"/>
    <property type="project" value="TreeGrafter"/>
</dbReference>
<reference evidence="6 7" key="1">
    <citation type="submission" date="2020-08" db="EMBL/GenBank/DDBJ databases">
        <title>Genomic Encyclopedia of Type Strains, Phase III (KMG-III): the genomes of soil and plant-associated and newly described type strains.</title>
        <authorList>
            <person name="Whitman W."/>
        </authorList>
    </citation>
    <scope>NUCLEOTIDE SEQUENCE [LARGE SCALE GENOMIC DNA]</scope>
    <source>
        <strain evidence="6 7">CECT 5995</strain>
    </source>
</reference>
<dbReference type="PANTHER" id="PTHR30537">
    <property type="entry name" value="HTH-TYPE TRANSCRIPTIONAL REGULATOR"/>
    <property type="match status" value="1"/>
</dbReference>
<keyword evidence="3 6" id="KW-0238">DNA-binding</keyword>
<organism evidence="6 7">
    <name type="scientific">Halomonas organivorans</name>
    <dbReference type="NCBI Taxonomy" id="257772"/>
    <lineage>
        <taxon>Bacteria</taxon>
        <taxon>Pseudomonadati</taxon>
        <taxon>Pseudomonadota</taxon>
        <taxon>Gammaproteobacteria</taxon>
        <taxon>Oceanospirillales</taxon>
        <taxon>Halomonadaceae</taxon>
        <taxon>Halomonas</taxon>
    </lineage>
</organism>
<dbReference type="InterPro" id="IPR058163">
    <property type="entry name" value="LysR-type_TF_proteobact-type"/>
</dbReference>
<evidence type="ECO:0000256" key="1">
    <source>
        <dbReference type="ARBA" id="ARBA00009437"/>
    </source>
</evidence>
<dbReference type="Gene3D" id="3.40.190.290">
    <property type="match status" value="1"/>
</dbReference>
<evidence type="ECO:0000313" key="7">
    <source>
        <dbReference type="Proteomes" id="UP000525987"/>
    </source>
</evidence>
<evidence type="ECO:0000256" key="4">
    <source>
        <dbReference type="ARBA" id="ARBA00023163"/>
    </source>
</evidence>
<dbReference type="GO" id="GO:0003700">
    <property type="term" value="F:DNA-binding transcription factor activity"/>
    <property type="evidence" value="ECO:0007669"/>
    <property type="project" value="InterPro"/>
</dbReference>
<dbReference type="InterPro" id="IPR005119">
    <property type="entry name" value="LysR_subst-bd"/>
</dbReference>
<dbReference type="FunFam" id="1.10.10.10:FF:000001">
    <property type="entry name" value="LysR family transcriptional regulator"/>
    <property type="match status" value="1"/>
</dbReference>
<dbReference type="GO" id="GO:0006351">
    <property type="term" value="P:DNA-templated transcription"/>
    <property type="evidence" value="ECO:0007669"/>
    <property type="project" value="TreeGrafter"/>
</dbReference>
<dbReference type="AlphaFoldDB" id="A0A7W5BYF8"/>
<accession>A0A7W5BYF8</accession>
<keyword evidence="2" id="KW-0805">Transcription regulation</keyword>
<gene>
    <name evidence="6" type="ORF">FHR96_001973</name>
</gene>
<dbReference type="InterPro" id="IPR036390">
    <property type="entry name" value="WH_DNA-bd_sf"/>
</dbReference>